<sequence>MKLKKLLFGGLLFTAFSLTALQSNAQAGRFGVNAGVNFSNITGKDAPDAYKLKTGFQAGVTYDIGIADDFVVQPGLSYVQNGAKIDGFDAKVQLNYLQLPITFQYQPELGNGHLLLGVGPYVGLGIGQVKGTGGDLTIKRDWDQAGFKKFDAGGKLLAGYQLSNGVSLNLNANLGLVKLPDTDNPATINNTSFGVTVGYKF</sequence>
<dbReference type="Pfam" id="PF13505">
    <property type="entry name" value="OMP_b-brl"/>
    <property type="match status" value="1"/>
</dbReference>
<reference evidence="4 5" key="1">
    <citation type="submission" date="2023-12" db="EMBL/GenBank/DDBJ databases">
        <title>Genome sequencing and assembly of bacterial species from a model synthetic community.</title>
        <authorList>
            <person name="Hogle S.L."/>
        </authorList>
    </citation>
    <scope>NUCLEOTIDE SEQUENCE [LARGE SCALE GENOMIC DNA]</scope>
    <source>
        <strain evidence="4 5">HAMBI_3031</strain>
    </source>
</reference>
<organism evidence="4 5">
    <name type="scientific">Niabella yanshanensis</name>
    <dbReference type="NCBI Taxonomy" id="577386"/>
    <lineage>
        <taxon>Bacteria</taxon>
        <taxon>Pseudomonadati</taxon>
        <taxon>Bacteroidota</taxon>
        <taxon>Chitinophagia</taxon>
        <taxon>Chitinophagales</taxon>
        <taxon>Chitinophagaceae</taxon>
        <taxon>Niabella</taxon>
    </lineage>
</organism>
<dbReference type="InterPro" id="IPR027385">
    <property type="entry name" value="Beta-barrel_OMP"/>
</dbReference>
<evidence type="ECO:0000256" key="1">
    <source>
        <dbReference type="ARBA" id="ARBA00022729"/>
    </source>
</evidence>
<dbReference type="Gene3D" id="2.40.160.20">
    <property type="match status" value="1"/>
</dbReference>
<dbReference type="Proteomes" id="UP001325680">
    <property type="component" value="Chromosome"/>
</dbReference>
<evidence type="ECO:0000256" key="2">
    <source>
        <dbReference type="SAM" id="SignalP"/>
    </source>
</evidence>
<gene>
    <name evidence="4" type="ORF">U0035_06885</name>
</gene>
<accession>A0ABZ0W9C3</accession>
<name>A0ABZ0W9C3_9BACT</name>
<evidence type="ECO:0000313" key="4">
    <source>
        <dbReference type="EMBL" id="WQD39873.1"/>
    </source>
</evidence>
<dbReference type="EMBL" id="CP139960">
    <property type="protein sequence ID" value="WQD39873.1"/>
    <property type="molecule type" value="Genomic_DNA"/>
</dbReference>
<protein>
    <submittedName>
        <fullName evidence="4">Porin family protein</fullName>
    </submittedName>
</protein>
<feature type="signal peptide" evidence="2">
    <location>
        <begin position="1"/>
        <end position="20"/>
    </location>
</feature>
<proteinExistence type="predicted"/>
<keyword evidence="1 2" id="KW-0732">Signal</keyword>
<evidence type="ECO:0000259" key="3">
    <source>
        <dbReference type="Pfam" id="PF13505"/>
    </source>
</evidence>
<evidence type="ECO:0000313" key="5">
    <source>
        <dbReference type="Proteomes" id="UP001325680"/>
    </source>
</evidence>
<keyword evidence="5" id="KW-1185">Reference proteome</keyword>
<feature type="chain" id="PRO_5045977339" evidence="2">
    <location>
        <begin position="21"/>
        <end position="201"/>
    </location>
</feature>
<dbReference type="RefSeq" id="WP_114789274.1">
    <property type="nucleotide sequence ID" value="NZ_CP139960.1"/>
</dbReference>
<feature type="domain" description="Outer membrane protein beta-barrel" evidence="3">
    <location>
        <begin position="11"/>
        <end position="201"/>
    </location>
</feature>